<evidence type="ECO:0000256" key="3">
    <source>
        <dbReference type="ARBA" id="ARBA00022691"/>
    </source>
</evidence>
<comment type="function">
    <text evidence="5">Methylates the class 1 translation termination release factors RF1/PrfA and RF2/PrfB on the glutamine residue of the universally conserved GGQ motif.</text>
</comment>
<evidence type="ECO:0000256" key="1">
    <source>
        <dbReference type="ARBA" id="ARBA00022603"/>
    </source>
</evidence>
<dbReference type="AlphaFoldDB" id="A0A157QW40"/>
<sequence>MTRIIDLLHDSRLPRLEVRMLLEHALNKPRAWLLAHDTDPAPAVAAELYRALAERRLAGEPMAYLLGEREFMGHTFRVTPDVLIPRPDTELLVETAIEAISRKPGATVLDLGTGSGAIAISVALARSQAVVTATDCSAAALAVATDNASRLGARLRLLHGDWFGALPAGERFDLIVSNPPYIHSADQHLAQGDLRHEPRGALTDGADGLGALARIAADAPAWLAPGGALWMEHGWDQAEAVREQLRAAGFGNVASRRDLAGIERISGGYL</sequence>
<evidence type="ECO:0000313" key="8">
    <source>
        <dbReference type="EMBL" id="SAI50033.1"/>
    </source>
</evidence>
<dbReference type="InterPro" id="IPR007848">
    <property type="entry name" value="Small_mtfrase_dom"/>
</dbReference>
<feature type="binding site" evidence="5">
    <location>
        <position position="178"/>
    </location>
    <ligand>
        <name>S-adenosyl-L-methionine</name>
        <dbReference type="ChEBI" id="CHEBI:59789"/>
    </ligand>
</feature>
<dbReference type="GO" id="GO:0003676">
    <property type="term" value="F:nucleic acid binding"/>
    <property type="evidence" value="ECO:0007669"/>
    <property type="project" value="InterPro"/>
</dbReference>
<dbReference type="InterPro" id="IPR004556">
    <property type="entry name" value="HemK-like"/>
</dbReference>
<dbReference type="EC" id="2.1.1.297" evidence="5"/>
<name>A0A157QW40_9BORD</name>
<dbReference type="InterPro" id="IPR029063">
    <property type="entry name" value="SAM-dependent_MTases_sf"/>
</dbReference>
<dbReference type="OrthoDB" id="9800643at2"/>
<dbReference type="RefSeq" id="WP_066418206.1">
    <property type="nucleotide sequence ID" value="NZ_FKBS01000025.1"/>
</dbReference>
<dbReference type="PANTHER" id="PTHR18895:SF74">
    <property type="entry name" value="MTRF1L RELEASE FACTOR GLUTAMINE METHYLTRANSFERASE"/>
    <property type="match status" value="1"/>
</dbReference>
<dbReference type="FunFam" id="3.40.50.150:FF:000053">
    <property type="entry name" value="Release factor glutamine methyltransferase"/>
    <property type="match status" value="1"/>
</dbReference>
<comment type="similarity">
    <text evidence="5">Belongs to the protein N5-glutamine methyltransferase family. PrmC subfamily.</text>
</comment>
<dbReference type="InterPro" id="IPR002052">
    <property type="entry name" value="DNA_methylase_N6_adenine_CS"/>
</dbReference>
<feature type="binding site" evidence="5">
    <location>
        <begin position="178"/>
        <end position="181"/>
    </location>
    <ligand>
        <name>substrate</name>
    </ligand>
</feature>
<evidence type="ECO:0000313" key="9">
    <source>
        <dbReference type="Proteomes" id="UP000077037"/>
    </source>
</evidence>
<dbReference type="PANTHER" id="PTHR18895">
    <property type="entry name" value="HEMK METHYLTRANSFERASE"/>
    <property type="match status" value="1"/>
</dbReference>
<dbReference type="Gene3D" id="3.40.50.150">
    <property type="entry name" value="Vaccinia Virus protein VP39"/>
    <property type="match status" value="1"/>
</dbReference>
<protein>
    <recommendedName>
        <fullName evidence="5">Release factor glutamine methyltransferase</fullName>
        <shortName evidence="5">RF MTase</shortName>
        <ecNumber evidence="5">2.1.1.297</ecNumber>
    </recommendedName>
    <alternativeName>
        <fullName evidence="5">N5-glutamine methyltransferase PrmC</fullName>
    </alternativeName>
    <alternativeName>
        <fullName evidence="5">Protein-(glutamine-N5) MTase PrmC</fullName>
    </alternativeName>
    <alternativeName>
        <fullName evidence="5">Protein-glutamine N-methyltransferase PrmC</fullName>
    </alternativeName>
</protein>
<keyword evidence="1 5" id="KW-0489">Methyltransferase</keyword>
<dbReference type="Gene3D" id="1.10.8.10">
    <property type="entry name" value="DNA helicase RuvA subunit, C-terminal domain"/>
    <property type="match status" value="1"/>
</dbReference>
<proteinExistence type="inferred from homology"/>
<comment type="catalytic activity">
    <reaction evidence="4 5">
        <text>L-glutaminyl-[peptide chain release factor] + S-adenosyl-L-methionine = N(5)-methyl-L-glutaminyl-[peptide chain release factor] + S-adenosyl-L-homocysteine + H(+)</text>
        <dbReference type="Rhea" id="RHEA:42896"/>
        <dbReference type="Rhea" id="RHEA-COMP:10271"/>
        <dbReference type="Rhea" id="RHEA-COMP:10272"/>
        <dbReference type="ChEBI" id="CHEBI:15378"/>
        <dbReference type="ChEBI" id="CHEBI:30011"/>
        <dbReference type="ChEBI" id="CHEBI:57856"/>
        <dbReference type="ChEBI" id="CHEBI:59789"/>
        <dbReference type="ChEBI" id="CHEBI:61891"/>
        <dbReference type="EC" id="2.1.1.297"/>
    </reaction>
</comment>
<evidence type="ECO:0000256" key="4">
    <source>
        <dbReference type="ARBA" id="ARBA00048391"/>
    </source>
</evidence>
<dbReference type="SUPFAM" id="SSF53335">
    <property type="entry name" value="S-adenosyl-L-methionine-dependent methyltransferases"/>
    <property type="match status" value="1"/>
</dbReference>
<feature type="domain" description="Methyltransferase small" evidence="6">
    <location>
        <begin position="90"/>
        <end position="186"/>
    </location>
</feature>
<dbReference type="CDD" id="cd02440">
    <property type="entry name" value="AdoMet_MTases"/>
    <property type="match status" value="1"/>
</dbReference>
<dbReference type="EMBL" id="FKBS01000025">
    <property type="protein sequence ID" value="SAI50033.1"/>
    <property type="molecule type" value="Genomic_DNA"/>
</dbReference>
<evidence type="ECO:0000256" key="2">
    <source>
        <dbReference type="ARBA" id="ARBA00022679"/>
    </source>
</evidence>
<dbReference type="NCBIfam" id="TIGR03534">
    <property type="entry name" value="RF_mod_PrmC"/>
    <property type="match status" value="1"/>
</dbReference>
<feature type="domain" description="Release factor glutamine methyltransferase N-terminal" evidence="7">
    <location>
        <begin position="7"/>
        <end position="67"/>
    </location>
</feature>
<gene>
    <name evidence="8" type="primary">hemK</name>
    <name evidence="5" type="synonym">prmC</name>
    <name evidence="8" type="ORF">SAMEA1982600_04122</name>
</gene>
<dbReference type="Pfam" id="PF05175">
    <property type="entry name" value="MTS"/>
    <property type="match status" value="1"/>
</dbReference>
<organism evidence="8 9">
    <name type="scientific">Bordetella ansorpii</name>
    <dbReference type="NCBI Taxonomy" id="288768"/>
    <lineage>
        <taxon>Bacteria</taxon>
        <taxon>Pseudomonadati</taxon>
        <taxon>Pseudomonadota</taxon>
        <taxon>Betaproteobacteria</taxon>
        <taxon>Burkholderiales</taxon>
        <taxon>Alcaligenaceae</taxon>
        <taxon>Bordetella</taxon>
    </lineage>
</organism>
<dbReference type="GO" id="GO:0032259">
    <property type="term" value="P:methylation"/>
    <property type="evidence" value="ECO:0007669"/>
    <property type="project" value="UniProtKB-KW"/>
</dbReference>
<evidence type="ECO:0000259" key="6">
    <source>
        <dbReference type="Pfam" id="PF05175"/>
    </source>
</evidence>
<evidence type="ECO:0000256" key="5">
    <source>
        <dbReference type="HAMAP-Rule" id="MF_02126"/>
    </source>
</evidence>
<feature type="binding site" evidence="5">
    <location>
        <position position="135"/>
    </location>
    <ligand>
        <name>S-adenosyl-L-methionine</name>
        <dbReference type="ChEBI" id="CHEBI:59789"/>
    </ligand>
</feature>
<accession>A0A157QW40</accession>
<dbReference type="InterPro" id="IPR040758">
    <property type="entry name" value="PrmC_N"/>
</dbReference>
<dbReference type="InterPro" id="IPR050320">
    <property type="entry name" value="N5-glutamine_MTase"/>
</dbReference>
<evidence type="ECO:0000259" key="7">
    <source>
        <dbReference type="Pfam" id="PF17827"/>
    </source>
</evidence>
<dbReference type="Pfam" id="PF17827">
    <property type="entry name" value="PrmC_N"/>
    <property type="match status" value="1"/>
</dbReference>
<keyword evidence="2 5" id="KW-0808">Transferase</keyword>
<dbReference type="HAMAP" id="MF_02126">
    <property type="entry name" value="RF_methyltr_PrmC"/>
    <property type="match status" value="1"/>
</dbReference>
<dbReference type="InterPro" id="IPR019874">
    <property type="entry name" value="RF_methyltr_PrmC"/>
</dbReference>
<dbReference type="NCBIfam" id="TIGR00536">
    <property type="entry name" value="hemK_fam"/>
    <property type="match status" value="1"/>
</dbReference>
<dbReference type="GO" id="GO:0102559">
    <property type="term" value="F:peptide chain release factor N(5)-glutamine methyltransferase activity"/>
    <property type="evidence" value="ECO:0007669"/>
    <property type="project" value="UniProtKB-EC"/>
</dbReference>
<dbReference type="PROSITE" id="PS00092">
    <property type="entry name" value="N6_MTASE"/>
    <property type="match status" value="1"/>
</dbReference>
<keyword evidence="3 5" id="KW-0949">S-adenosyl-L-methionine</keyword>
<reference evidence="8 9" key="1">
    <citation type="submission" date="2016-03" db="EMBL/GenBank/DDBJ databases">
        <authorList>
            <consortium name="Pathogen Informatics"/>
        </authorList>
    </citation>
    <scope>NUCLEOTIDE SEQUENCE [LARGE SCALE GENOMIC DNA]</scope>
    <source>
        <strain evidence="8 9">NCTC13364</strain>
    </source>
</reference>
<feature type="binding site" evidence="5">
    <location>
        <position position="162"/>
    </location>
    <ligand>
        <name>S-adenosyl-L-methionine</name>
        <dbReference type="ChEBI" id="CHEBI:59789"/>
    </ligand>
</feature>
<feature type="binding site" evidence="5">
    <location>
        <begin position="112"/>
        <end position="116"/>
    </location>
    <ligand>
        <name>S-adenosyl-L-methionine</name>
        <dbReference type="ChEBI" id="CHEBI:59789"/>
    </ligand>
</feature>
<dbReference type="Proteomes" id="UP000077037">
    <property type="component" value="Unassembled WGS sequence"/>
</dbReference>